<dbReference type="PROSITE" id="PS50943">
    <property type="entry name" value="HTH_CROC1"/>
    <property type="match status" value="1"/>
</dbReference>
<protein>
    <submittedName>
        <fullName evidence="2">Helix-turn-helix transcriptional regulator</fullName>
    </submittedName>
</protein>
<evidence type="ECO:0000313" key="2">
    <source>
        <dbReference type="EMBL" id="XDJ50591.1"/>
    </source>
</evidence>
<sequence length="111" mass="12231">MSHPEETIVTEGTTNVFEDLGFPDAAERQTKARLALAINQLIKARGLKQRETAEVLGIPQPKVSALKNVRLDQFSVEKLMEFLTALDHDVEIMIRPRATAGVGHISVLAVQ</sequence>
<reference evidence="2" key="1">
    <citation type="submission" date="2024-05" db="EMBL/GenBank/DDBJ databases">
        <authorList>
            <person name="Luo Y.-C."/>
            <person name="Nicholds J."/>
            <person name="Mortimer T."/>
            <person name="Maboni G."/>
        </authorList>
    </citation>
    <scope>NUCLEOTIDE SEQUENCE</scope>
    <source>
        <strain evidence="2">151108</strain>
    </source>
</reference>
<feature type="domain" description="HTH cro/C1-type" evidence="1">
    <location>
        <begin position="38"/>
        <end position="93"/>
    </location>
</feature>
<dbReference type="AlphaFoldDB" id="A0AB39D743"/>
<dbReference type="InterPro" id="IPR039554">
    <property type="entry name" value="HigA2-like_HTH"/>
</dbReference>
<dbReference type="SUPFAM" id="SSF47413">
    <property type="entry name" value="lambda repressor-like DNA-binding domains"/>
    <property type="match status" value="1"/>
</dbReference>
<accession>A0AB39D743</accession>
<dbReference type="InterPro" id="IPR010982">
    <property type="entry name" value="Lambda_DNA-bd_dom_sf"/>
</dbReference>
<name>A0AB39D743_9BURK</name>
<evidence type="ECO:0000259" key="1">
    <source>
        <dbReference type="PROSITE" id="PS50943"/>
    </source>
</evidence>
<organism evidence="2">
    <name type="scientific">Castellaniella ginsengisoli</name>
    <dbReference type="NCBI Taxonomy" id="546114"/>
    <lineage>
        <taxon>Bacteria</taxon>
        <taxon>Pseudomonadati</taxon>
        <taxon>Pseudomonadota</taxon>
        <taxon>Betaproteobacteria</taxon>
        <taxon>Burkholderiales</taxon>
        <taxon>Alcaligenaceae</taxon>
        <taxon>Castellaniella</taxon>
    </lineage>
</organism>
<dbReference type="Pfam" id="PF13744">
    <property type="entry name" value="HTH_37"/>
    <property type="match status" value="1"/>
</dbReference>
<dbReference type="GO" id="GO:0003677">
    <property type="term" value="F:DNA binding"/>
    <property type="evidence" value="ECO:0007669"/>
    <property type="project" value="InterPro"/>
</dbReference>
<dbReference type="CDD" id="cd00093">
    <property type="entry name" value="HTH_XRE"/>
    <property type="match status" value="1"/>
</dbReference>
<dbReference type="EMBL" id="CP158255">
    <property type="protein sequence ID" value="XDJ50591.1"/>
    <property type="molecule type" value="Genomic_DNA"/>
</dbReference>
<dbReference type="InterPro" id="IPR001387">
    <property type="entry name" value="Cro/C1-type_HTH"/>
</dbReference>
<dbReference type="Gene3D" id="1.10.260.40">
    <property type="entry name" value="lambda repressor-like DNA-binding domains"/>
    <property type="match status" value="1"/>
</dbReference>
<dbReference type="RefSeq" id="WP_368647159.1">
    <property type="nucleotide sequence ID" value="NZ_CP158255.1"/>
</dbReference>
<gene>
    <name evidence="2" type="ORF">ABRZ09_01590</name>
</gene>
<proteinExistence type="predicted"/>